<dbReference type="Proteomes" id="UP001437256">
    <property type="component" value="Unassembled WGS sequence"/>
</dbReference>
<keyword evidence="3" id="KW-1185">Reference proteome</keyword>
<feature type="compositionally biased region" description="Basic and acidic residues" evidence="1">
    <location>
        <begin position="184"/>
        <end position="198"/>
    </location>
</feature>
<organism evidence="2 3">
    <name type="scientific">Marasmius tenuissimus</name>
    <dbReference type="NCBI Taxonomy" id="585030"/>
    <lineage>
        <taxon>Eukaryota</taxon>
        <taxon>Fungi</taxon>
        <taxon>Dikarya</taxon>
        <taxon>Basidiomycota</taxon>
        <taxon>Agaricomycotina</taxon>
        <taxon>Agaricomycetes</taxon>
        <taxon>Agaricomycetidae</taxon>
        <taxon>Agaricales</taxon>
        <taxon>Marasmiineae</taxon>
        <taxon>Marasmiaceae</taxon>
        <taxon>Marasmius</taxon>
    </lineage>
</organism>
<protein>
    <submittedName>
        <fullName evidence="2">Uncharacterized protein</fullName>
    </submittedName>
</protein>
<feature type="compositionally biased region" description="Low complexity" evidence="1">
    <location>
        <begin position="200"/>
        <end position="209"/>
    </location>
</feature>
<feature type="compositionally biased region" description="Basic residues" evidence="1">
    <location>
        <begin position="1"/>
        <end position="11"/>
    </location>
</feature>
<gene>
    <name evidence="2" type="ORF">AAF712_013017</name>
</gene>
<feature type="compositionally biased region" description="Basic residues" evidence="1">
    <location>
        <begin position="210"/>
        <end position="223"/>
    </location>
</feature>
<feature type="compositionally biased region" description="Acidic residues" evidence="1">
    <location>
        <begin position="35"/>
        <end position="69"/>
    </location>
</feature>
<evidence type="ECO:0000256" key="1">
    <source>
        <dbReference type="SAM" id="MobiDB-lite"/>
    </source>
</evidence>
<accession>A0ABR2ZG25</accession>
<feature type="compositionally biased region" description="Basic residues" evidence="1">
    <location>
        <begin position="172"/>
        <end position="183"/>
    </location>
</feature>
<proteinExistence type="predicted"/>
<feature type="region of interest" description="Disordered" evidence="1">
    <location>
        <begin position="147"/>
        <end position="223"/>
    </location>
</feature>
<feature type="region of interest" description="Disordered" evidence="1">
    <location>
        <begin position="1"/>
        <end position="86"/>
    </location>
</feature>
<evidence type="ECO:0000313" key="2">
    <source>
        <dbReference type="EMBL" id="KAL0060170.1"/>
    </source>
</evidence>
<dbReference type="EMBL" id="JBBXMP010000188">
    <property type="protein sequence ID" value="KAL0060170.1"/>
    <property type="molecule type" value="Genomic_DNA"/>
</dbReference>
<comment type="caution">
    <text evidence="2">The sequence shown here is derived from an EMBL/GenBank/DDBJ whole genome shotgun (WGS) entry which is preliminary data.</text>
</comment>
<reference evidence="2 3" key="1">
    <citation type="submission" date="2024-05" db="EMBL/GenBank/DDBJ databases">
        <title>A draft genome resource for the thread blight pathogen Marasmius tenuissimus strain MS-2.</title>
        <authorList>
            <person name="Yulfo-Soto G.E."/>
            <person name="Baruah I.K."/>
            <person name="Amoako-Attah I."/>
            <person name="Bukari Y."/>
            <person name="Meinhardt L.W."/>
            <person name="Bailey B.A."/>
            <person name="Cohen S.P."/>
        </authorList>
    </citation>
    <scope>NUCLEOTIDE SEQUENCE [LARGE SCALE GENOMIC DNA]</scope>
    <source>
        <strain evidence="2 3">MS-2</strain>
    </source>
</reference>
<evidence type="ECO:0000313" key="3">
    <source>
        <dbReference type="Proteomes" id="UP001437256"/>
    </source>
</evidence>
<sequence>MFKRVERKRKRREEEEALGLDEETKEALGINNIDTDSDESASEEEEEEEEESVQEEDEEENDSDSESEDSLPFISLQDALNDPIYPVDGEEEHACLVCPGKFLKTEEMKVQHKTSKAHTRRFTRFKELAKEREEDKEDTNAWEIVAQLDQDTVAPPGELSKRQTRKRDFFKARRAKAKEKKARKAEQPKPKTKPDVEVSTKPSPTPKTAPTKKKRKVATPKAK</sequence>
<feature type="compositionally biased region" description="Acidic residues" evidence="1">
    <location>
        <begin position="15"/>
        <end position="24"/>
    </location>
</feature>
<name>A0ABR2ZG25_9AGAR</name>